<name>A0ABD1LK74_9FABA</name>
<dbReference type="Proteomes" id="UP001603857">
    <property type="component" value="Unassembled WGS sequence"/>
</dbReference>
<keyword evidence="1" id="KW-1133">Transmembrane helix</keyword>
<keyword evidence="3" id="KW-1185">Reference proteome</keyword>
<accession>A0ABD1LK74</accession>
<organism evidence="2 3">
    <name type="scientific">Flemingia macrophylla</name>
    <dbReference type="NCBI Taxonomy" id="520843"/>
    <lineage>
        <taxon>Eukaryota</taxon>
        <taxon>Viridiplantae</taxon>
        <taxon>Streptophyta</taxon>
        <taxon>Embryophyta</taxon>
        <taxon>Tracheophyta</taxon>
        <taxon>Spermatophyta</taxon>
        <taxon>Magnoliopsida</taxon>
        <taxon>eudicotyledons</taxon>
        <taxon>Gunneridae</taxon>
        <taxon>Pentapetalae</taxon>
        <taxon>rosids</taxon>
        <taxon>fabids</taxon>
        <taxon>Fabales</taxon>
        <taxon>Fabaceae</taxon>
        <taxon>Papilionoideae</taxon>
        <taxon>50 kb inversion clade</taxon>
        <taxon>NPAAA clade</taxon>
        <taxon>indigoferoid/millettioid clade</taxon>
        <taxon>Phaseoleae</taxon>
        <taxon>Flemingia</taxon>
    </lineage>
</organism>
<proteinExistence type="predicted"/>
<keyword evidence="1" id="KW-0472">Membrane</keyword>
<evidence type="ECO:0000313" key="2">
    <source>
        <dbReference type="EMBL" id="KAL2323920.1"/>
    </source>
</evidence>
<dbReference type="AlphaFoldDB" id="A0ABD1LK74"/>
<evidence type="ECO:0000256" key="1">
    <source>
        <dbReference type="SAM" id="Phobius"/>
    </source>
</evidence>
<reference evidence="2 3" key="1">
    <citation type="submission" date="2024-08" db="EMBL/GenBank/DDBJ databases">
        <title>Insights into the chromosomal genome structure of Flemingia macrophylla.</title>
        <authorList>
            <person name="Ding Y."/>
            <person name="Zhao Y."/>
            <person name="Bi W."/>
            <person name="Wu M."/>
            <person name="Zhao G."/>
            <person name="Gong Y."/>
            <person name="Li W."/>
            <person name="Zhang P."/>
        </authorList>
    </citation>
    <scope>NUCLEOTIDE SEQUENCE [LARGE SCALE GENOMIC DNA]</scope>
    <source>
        <strain evidence="2">DYQJB</strain>
        <tissue evidence="2">Leaf</tissue>
    </source>
</reference>
<keyword evidence="1" id="KW-0812">Transmembrane</keyword>
<sequence length="52" mass="6062">MICVLTILQNLGLFTWLVFESFYVCLCALHACEVIQTGTIRRLQKEDQYLHS</sequence>
<protein>
    <submittedName>
        <fullName evidence="2">Uncharacterized protein</fullName>
    </submittedName>
</protein>
<gene>
    <name evidence="2" type="ORF">Fmac_022978</name>
</gene>
<dbReference type="EMBL" id="JBGMDY010000008">
    <property type="protein sequence ID" value="KAL2323920.1"/>
    <property type="molecule type" value="Genomic_DNA"/>
</dbReference>
<comment type="caution">
    <text evidence="2">The sequence shown here is derived from an EMBL/GenBank/DDBJ whole genome shotgun (WGS) entry which is preliminary data.</text>
</comment>
<feature type="transmembrane region" description="Helical" evidence="1">
    <location>
        <begin position="14"/>
        <end position="35"/>
    </location>
</feature>
<evidence type="ECO:0000313" key="3">
    <source>
        <dbReference type="Proteomes" id="UP001603857"/>
    </source>
</evidence>